<proteinExistence type="predicted"/>
<dbReference type="Proteomes" id="UP000577346">
    <property type="component" value="Unassembled WGS sequence"/>
</dbReference>
<name>A0A7W2M139_9PSED</name>
<evidence type="ECO:0000313" key="3">
    <source>
        <dbReference type="Proteomes" id="UP000577346"/>
    </source>
</evidence>
<dbReference type="AlphaFoldDB" id="A0A7W2M139"/>
<sequence>MRGQVNYGPGVQGIEQVNPIAFQPVRAHLDDTAGLKANQLAQALGSSAIPQALQQFGSAEDQQERQKAQDTADSMTVGELGQKIKDGSILASQSPAFQGTLQHIYGENLMQGMERDTMSKIQTGELQFTDPQQVDEYLTKSRNEALEGQNQFAVAGFDKGYNAFRMNVFDTNARTMNAKAITEGIQQSSDNLMNVVGDVTGNQFNGTTDQAAQAIASRFNLLSSTSLLRDDARKTTLNNTLVQIAQTGNKSLVDALLAQKLSSGATVASTLGGTTAAEVSLHAQSMDDQNQRKRVDDEIRPFLTQADAGELDQKGFNDWAQKNERWVTASTWNAVINHSQSQLNQRQNNINRFQLLSTAQQSMANAQQSTRVAIDQGNLAYLPPQQVMSPEGKMKAFETEQYAQQYMANRVQQEQMPFDKQVQFYSTNKVDNPQWKSILQSGLTNLASLGWTPDGKQQGQLNQQGQGAIDTFNHINAVNPAYAQQLAGGAYQKLSDIQFLMEKGGFPDANSAASLVYQGGNSGVTEADMGAMKANVASAVNDVVNPGFLSRSVHWAEGLWGNDQTNLTAVQADIRRRSELLLKSGQVPDAASAVKATVQYLQDPNVSTNINNTLYLNKDLPQVPKGEDRGKWVERFIDEVPGKVADDQDIGKGNIRMEPNDRGGYTMWTGGVPLTGVNHQVLNYSRQQVEKWIGNTYAADLKAKTAAANAEHAAEVQRALNPIDPQYLQ</sequence>
<dbReference type="EMBL" id="JACGDA010000084">
    <property type="protein sequence ID" value="MBA6150772.1"/>
    <property type="molecule type" value="Genomic_DNA"/>
</dbReference>
<reference evidence="2 3" key="1">
    <citation type="submission" date="2020-07" db="EMBL/GenBank/DDBJ databases">
        <title>Diversity of carbapenemase encoding genes among Pseudomonas putida group clinical isolates in a tertiary Brazilian hospital.</title>
        <authorList>
            <person name="Alberto-Lei F."/>
            <person name="Nodari C.S."/>
            <person name="Streling A.P."/>
            <person name="Paulino J.T."/>
            <person name="Bessa-Neto F.O."/>
            <person name="Cayo R."/>
            <person name="Gales A.C."/>
        </authorList>
    </citation>
    <scope>NUCLEOTIDE SEQUENCE [LARGE SCALE GENOMIC DNA]</scope>
    <source>
        <strain evidence="2 3">11213</strain>
    </source>
</reference>
<accession>A0A7W2M139</accession>
<evidence type="ECO:0000256" key="1">
    <source>
        <dbReference type="SAM" id="MobiDB-lite"/>
    </source>
</evidence>
<dbReference type="RefSeq" id="WP_182337319.1">
    <property type="nucleotide sequence ID" value="NZ_JACGDA010000084.1"/>
</dbReference>
<evidence type="ECO:0000313" key="2">
    <source>
        <dbReference type="EMBL" id="MBA6150772.1"/>
    </source>
</evidence>
<protein>
    <submittedName>
        <fullName evidence="2">Uncharacterized protein</fullName>
    </submittedName>
</protein>
<organism evidence="2 3">
    <name type="scientific">Pseudomonas juntendi</name>
    <dbReference type="NCBI Taxonomy" id="2666183"/>
    <lineage>
        <taxon>Bacteria</taxon>
        <taxon>Pseudomonadati</taxon>
        <taxon>Pseudomonadota</taxon>
        <taxon>Gammaproteobacteria</taxon>
        <taxon>Pseudomonadales</taxon>
        <taxon>Pseudomonadaceae</taxon>
        <taxon>Pseudomonas</taxon>
    </lineage>
</organism>
<comment type="caution">
    <text evidence="2">The sequence shown here is derived from an EMBL/GenBank/DDBJ whole genome shotgun (WGS) entry which is preliminary data.</text>
</comment>
<feature type="region of interest" description="Disordered" evidence="1">
    <location>
        <begin position="56"/>
        <end position="76"/>
    </location>
</feature>
<gene>
    <name evidence="2" type="ORF">H4C15_25305</name>
</gene>